<dbReference type="Pfam" id="PF00691">
    <property type="entry name" value="OmpA"/>
    <property type="match status" value="1"/>
</dbReference>
<dbReference type="EMBL" id="JADPMR010000004">
    <property type="protein sequence ID" value="MBF9002103.1"/>
    <property type="molecule type" value="Genomic_DNA"/>
</dbReference>
<dbReference type="PANTHER" id="PTHR30329">
    <property type="entry name" value="STATOR ELEMENT OF FLAGELLAR MOTOR COMPLEX"/>
    <property type="match status" value="1"/>
</dbReference>
<dbReference type="PROSITE" id="PS51123">
    <property type="entry name" value="OMPA_2"/>
    <property type="match status" value="1"/>
</dbReference>
<reference evidence="5 6" key="1">
    <citation type="submission" date="2020-11" db="EMBL/GenBank/DDBJ databases">
        <title>Vibrio nitrifigilis sp. nov., a marine nitrogen-fixing bacterium isolated from the lagoon sediment of an islet inside an atoll.</title>
        <authorList>
            <person name="Wang L.-T."/>
            <person name="Shieh W.Y."/>
        </authorList>
    </citation>
    <scope>NUCLEOTIDE SEQUENCE [LARGE SCALE GENOMIC DNA]</scope>
    <source>
        <strain evidence="5 6">NFV-1</strain>
    </source>
</reference>
<organism evidence="5 6">
    <name type="scientific">Vibrio nitrifigilis</name>
    <dbReference type="NCBI Taxonomy" id="2789781"/>
    <lineage>
        <taxon>Bacteria</taxon>
        <taxon>Pseudomonadati</taxon>
        <taxon>Pseudomonadota</taxon>
        <taxon>Gammaproteobacteria</taxon>
        <taxon>Vibrionales</taxon>
        <taxon>Vibrionaceae</taxon>
        <taxon>Vibrio</taxon>
    </lineage>
</organism>
<dbReference type="InterPro" id="IPR036737">
    <property type="entry name" value="OmpA-like_sf"/>
</dbReference>
<gene>
    <name evidence="5" type="ORF">I1A42_16675</name>
</gene>
<evidence type="ECO:0000313" key="5">
    <source>
        <dbReference type="EMBL" id="MBF9002103.1"/>
    </source>
</evidence>
<proteinExistence type="predicted"/>
<dbReference type="InterPro" id="IPR050330">
    <property type="entry name" value="Bact_OuterMem_StrucFunc"/>
</dbReference>
<comment type="caution">
    <text evidence="5">The sequence shown here is derived from an EMBL/GenBank/DDBJ whole genome shotgun (WGS) entry which is preliminary data.</text>
</comment>
<evidence type="ECO:0000256" key="1">
    <source>
        <dbReference type="PROSITE-ProRule" id="PRU00473"/>
    </source>
</evidence>
<dbReference type="SUPFAM" id="SSF103088">
    <property type="entry name" value="OmpA-like"/>
    <property type="match status" value="1"/>
</dbReference>
<feature type="transmembrane region" description="Helical" evidence="3">
    <location>
        <begin position="14"/>
        <end position="31"/>
    </location>
</feature>
<dbReference type="CDD" id="cd07185">
    <property type="entry name" value="OmpA_C-like"/>
    <property type="match status" value="1"/>
</dbReference>
<feature type="domain" description="OmpA-like" evidence="4">
    <location>
        <begin position="115"/>
        <end position="249"/>
    </location>
</feature>
<evidence type="ECO:0000259" key="4">
    <source>
        <dbReference type="PROSITE" id="PS51123"/>
    </source>
</evidence>
<keyword evidence="2" id="KW-0175">Coiled coil</keyword>
<dbReference type="PANTHER" id="PTHR30329:SF21">
    <property type="entry name" value="LIPOPROTEIN YIAD-RELATED"/>
    <property type="match status" value="1"/>
</dbReference>
<dbReference type="InterPro" id="IPR006665">
    <property type="entry name" value="OmpA-like"/>
</dbReference>
<protein>
    <submittedName>
        <fullName evidence="5">OmpA family protein</fullName>
    </submittedName>
</protein>
<sequence>MKNKANEWVSISDLMSGVMAVVMLFFVVSTVKSIMDKAVMNQQVEELKQQVLTATEQENRLKKIIADNMVKIDSYSDFDKEAKLNAEQEKKLVEMLNQLENTLSSDENNNLLYFNVEQSKVILKDSVFSLGSACITHSAQEVIPSLNRMVARFLTDFPSGRVYIEGHTDNRPVKKPVTDIRRYCTVYDDNYTLSAARAREARKLLIDGLNGRNFSRIVVAGFGSSNPIDLADPSSARNRRVEVRFVLNSAN</sequence>
<evidence type="ECO:0000313" key="6">
    <source>
        <dbReference type="Proteomes" id="UP000597206"/>
    </source>
</evidence>
<dbReference type="Proteomes" id="UP000597206">
    <property type="component" value="Unassembled WGS sequence"/>
</dbReference>
<dbReference type="Gene3D" id="3.30.1330.60">
    <property type="entry name" value="OmpA-like domain"/>
    <property type="match status" value="1"/>
</dbReference>
<evidence type="ECO:0000256" key="2">
    <source>
        <dbReference type="SAM" id="Coils"/>
    </source>
</evidence>
<dbReference type="RefSeq" id="WP_196124122.1">
    <property type="nucleotide sequence ID" value="NZ_JADPMR010000004.1"/>
</dbReference>
<accession>A0ABS0GI45</accession>
<keyword evidence="3" id="KW-1133">Transmembrane helix</keyword>
<evidence type="ECO:0000256" key="3">
    <source>
        <dbReference type="SAM" id="Phobius"/>
    </source>
</evidence>
<keyword evidence="6" id="KW-1185">Reference proteome</keyword>
<keyword evidence="3" id="KW-0812">Transmembrane</keyword>
<feature type="coiled-coil region" evidence="2">
    <location>
        <begin position="37"/>
        <end position="109"/>
    </location>
</feature>
<name>A0ABS0GI45_9VIBR</name>
<keyword evidence="1 3" id="KW-0472">Membrane</keyword>